<dbReference type="PROSITE" id="PS50011">
    <property type="entry name" value="PROTEIN_KINASE_DOM"/>
    <property type="match status" value="1"/>
</dbReference>
<accession>A0AAE1VVC4</accession>
<evidence type="ECO:0000313" key="2">
    <source>
        <dbReference type="EMBL" id="KAK4375249.1"/>
    </source>
</evidence>
<protein>
    <recommendedName>
        <fullName evidence="1">Protein kinase domain-containing protein</fullName>
    </recommendedName>
</protein>
<dbReference type="InterPro" id="IPR011009">
    <property type="entry name" value="Kinase-like_dom_sf"/>
</dbReference>
<dbReference type="PANTHER" id="PTHR48011:SF64">
    <property type="entry name" value="MITOGEN-ACTIVATED PROTEIN KINASE KINASE KINASE 3-LIKE"/>
    <property type="match status" value="1"/>
</dbReference>
<dbReference type="GO" id="GO:0007165">
    <property type="term" value="P:signal transduction"/>
    <property type="evidence" value="ECO:0007669"/>
    <property type="project" value="TreeGrafter"/>
</dbReference>
<dbReference type="InterPro" id="IPR052751">
    <property type="entry name" value="Plant_MAPKKK"/>
</dbReference>
<gene>
    <name evidence="2" type="ORF">RND71_005926</name>
</gene>
<evidence type="ECO:0000313" key="3">
    <source>
        <dbReference type="Proteomes" id="UP001291623"/>
    </source>
</evidence>
<reference evidence="2" key="1">
    <citation type="submission" date="2023-12" db="EMBL/GenBank/DDBJ databases">
        <title>Genome assembly of Anisodus tanguticus.</title>
        <authorList>
            <person name="Wang Y.-J."/>
        </authorList>
    </citation>
    <scope>NUCLEOTIDE SEQUENCE</scope>
    <source>
        <strain evidence="2">KB-2021</strain>
        <tissue evidence="2">Leaf</tissue>
    </source>
</reference>
<proteinExistence type="predicted"/>
<dbReference type="Gene3D" id="1.10.510.10">
    <property type="entry name" value="Transferase(Phosphotransferase) domain 1"/>
    <property type="match status" value="1"/>
</dbReference>
<dbReference type="GO" id="GO:0004672">
    <property type="term" value="F:protein kinase activity"/>
    <property type="evidence" value="ECO:0007669"/>
    <property type="project" value="InterPro"/>
</dbReference>
<comment type="caution">
    <text evidence="2">The sequence shown here is derived from an EMBL/GenBank/DDBJ whole genome shotgun (WGS) entry which is preliminary data.</text>
</comment>
<name>A0AAE1VVC4_9SOLA</name>
<dbReference type="InterPro" id="IPR000719">
    <property type="entry name" value="Prot_kinase_dom"/>
</dbReference>
<dbReference type="PANTHER" id="PTHR48011">
    <property type="entry name" value="CCR4-NOT TRANSCRIPTIONAL COMPLEX SUBUNIT CAF120-RELATED"/>
    <property type="match status" value="1"/>
</dbReference>
<dbReference type="SUPFAM" id="SSF56112">
    <property type="entry name" value="Protein kinase-like (PK-like)"/>
    <property type="match status" value="1"/>
</dbReference>
<dbReference type="Proteomes" id="UP001291623">
    <property type="component" value="Unassembled WGS sequence"/>
</dbReference>
<sequence length="139" mass="15570">MNHSLQHQARQYSSCGTDETAKIADFGLSTMLEQDMNEKHESIRGTKSFMAPESVLNNKYGPEVNIWALGCTVYELLTGTALWESDSGSEEDADNDVWYKIGSEEPEFHNSKLSNEAQDFIKAFGTYGVTHFPAVEPLR</sequence>
<feature type="domain" description="Protein kinase" evidence="1">
    <location>
        <begin position="1"/>
        <end position="139"/>
    </location>
</feature>
<organism evidence="2 3">
    <name type="scientific">Anisodus tanguticus</name>
    <dbReference type="NCBI Taxonomy" id="243964"/>
    <lineage>
        <taxon>Eukaryota</taxon>
        <taxon>Viridiplantae</taxon>
        <taxon>Streptophyta</taxon>
        <taxon>Embryophyta</taxon>
        <taxon>Tracheophyta</taxon>
        <taxon>Spermatophyta</taxon>
        <taxon>Magnoliopsida</taxon>
        <taxon>eudicotyledons</taxon>
        <taxon>Gunneridae</taxon>
        <taxon>Pentapetalae</taxon>
        <taxon>asterids</taxon>
        <taxon>lamiids</taxon>
        <taxon>Solanales</taxon>
        <taxon>Solanaceae</taxon>
        <taxon>Solanoideae</taxon>
        <taxon>Hyoscyameae</taxon>
        <taxon>Anisodus</taxon>
    </lineage>
</organism>
<evidence type="ECO:0000259" key="1">
    <source>
        <dbReference type="PROSITE" id="PS50011"/>
    </source>
</evidence>
<dbReference type="AlphaFoldDB" id="A0AAE1VVC4"/>
<dbReference type="EMBL" id="JAVYJV010000003">
    <property type="protein sequence ID" value="KAK4375249.1"/>
    <property type="molecule type" value="Genomic_DNA"/>
</dbReference>
<keyword evidence="3" id="KW-1185">Reference proteome</keyword>
<dbReference type="Pfam" id="PF00069">
    <property type="entry name" value="Pkinase"/>
    <property type="match status" value="1"/>
</dbReference>
<dbReference type="GO" id="GO:0005524">
    <property type="term" value="F:ATP binding"/>
    <property type="evidence" value="ECO:0007669"/>
    <property type="project" value="InterPro"/>
</dbReference>